<reference evidence="1" key="2">
    <citation type="submission" date="2008-08" db="EMBL/GenBank/DDBJ databases">
        <authorList>
            <person name="Martin-Cuadrado A.-B."/>
            <person name="Rodriguez-Valera F."/>
            <person name="Moreira D."/>
            <person name="Alba J.-C."/>
            <person name="Ivars-Martinez E."/>
            <person name="Henn M.R."/>
            <person name="Talla E."/>
            <person name="Lopez-Garcia P."/>
        </authorList>
    </citation>
    <scope>NUCLEOTIDE SEQUENCE</scope>
</reference>
<organism evidence="1">
    <name type="scientific">uncultured marine group III euryarchaeote KM3-28-E8</name>
    <dbReference type="NCBI Taxonomy" id="526676"/>
    <lineage>
        <taxon>Archaea</taxon>
        <taxon>Methanobacteriati</taxon>
        <taxon>Thermoplasmatota</taxon>
        <taxon>Thermoplasmata</taxon>
        <taxon>Candidatus Thermoprofundales</taxon>
        <taxon>environmental samples</taxon>
    </lineage>
</organism>
<dbReference type="AlphaFoldDB" id="B3V6K8"/>
<dbReference type="EMBL" id="EU686636">
    <property type="protein sequence ID" value="ACF09932.1"/>
    <property type="molecule type" value="Genomic_DNA"/>
</dbReference>
<sequence length="129" mass="13930">MGTSRHVLNIGIRIEADGRSYGPAVLDIKAGTNSGLRVEITHTVLGFLHSTFHGSACEDCVKRTDGCCVSDALRISFIVSGVDIFLRKAGIVATTQATREGYSRQHHHECCCVGLAHATARSRQYLTVT</sequence>
<protein>
    <submittedName>
        <fullName evidence="1">Uncharacterized protein</fullName>
    </submittedName>
</protein>
<proteinExistence type="predicted"/>
<reference evidence="1" key="1">
    <citation type="journal article" date="2008" name="ISME J.">
        <title>Hindsight in the relative abundance, metabolic potential and genome dynamics of uncultivated marine archaea from comparative metagenomic analyses of bathypelagic plankton of different oceanic regions.</title>
        <authorList>
            <person name="Martin-Cuadrado A.B."/>
            <person name="Rodriguez-Valera F."/>
            <person name="Moreira D."/>
            <person name="Alba J.C."/>
            <person name="Ivars-Martinez E."/>
            <person name="Henn M.R."/>
            <person name="Talla E."/>
            <person name="Lopez-Garcia P."/>
        </authorList>
    </citation>
    <scope>NUCLEOTIDE SEQUENCE</scope>
</reference>
<accession>B3V6K8</accession>
<name>B3V6K8_9ARCH</name>
<evidence type="ECO:0000313" key="1">
    <source>
        <dbReference type="EMBL" id="ACF09932.1"/>
    </source>
</evidence>